<feature type="coiled-coil region" evidence="1">
    <location>
        <begin position="871"/>
        <end position="905"/>
    </location>
</feature>
<protein>
    <submittedName>
        <fullName evidence="2">Uncharacterized protein</fullName>
    </submittedName>
</protein>
<accession>A0A6J5MJU5</accession>
<dbReference type="EMBL" id="LR796465">
    <property type="protein sequence ID" value="CAB4146492.1"/>
    <property type="molecule type" value="Genomic_DNA"/>
</dbReference>
<organism evidence="2">
    <name type="scientific">uncultured Caudovirales phage</name>
    <dbReference type="NCBI Taxonomy" id="2100421"/>
    <lineage>
        <taxon>Viruses</taxon>
        <taxon>Duplodnaviria</taxon>
        <taxon>Heunggongvirae</taxon>
        <taxon>Uroviricota</taxon>
        <taxon>Caudoviricetes</taxon>
        <taxon>Peduoviridae</taxon>
        <taxon>Maltschvirus</taxon>
        <taxon>Maltschvirus maltsch</taxon>
    </lineage>
</organism>
<evidence type="ECO:0000256" key="1">
    <source>
        <dbReference type="SAM" id="Coils"/>
    </source>
</evidence>
<sequence length="1029" mass="116551">MPNRFLIGAAQGLGKADIVGEMRRKEDMLEQRRREAIASQEAMRRNAYQQEQDKKKYELEAQKQTDLNTYRNNVLKQRDDQQIARQEQMNLKNPEAFMTEEEKQQKSVKNVLAKSALARGNALNEETGAMVSLKENAPVVINVLDELANRVAKQKSSNFFAKKLNSYTGNFSPELLKLNNKGSYIKAENIDVVLQSKVFQDILKEKFKPEQKEQVVSDLKAWAKESDKITIDIADNLVQEYQVRGYKQNLEDMKNVVRNQFLSQDPEEGIISLYEAVHAIGKNPLSPTEYRKLIKKYGEEEALKIAQESAQNQQIQNQPQEPNIQNELFNQIGENQNLEEGGDIPQNLTQNEPSITPEREQQINQEIQNSEVMPRKTLREMFEENQKANNKNIVDQPINSSIQQVINKYKDLPEFQDALIKTPVALQVIKQGAKDLARDVSDLIDEGHPELKELLFGSKGEVKQFEKDHDILSTILKAAPELAAYEAGVGLLGKATRLFKIGKQFESANPILSRVLNNAVYDSARTALHEKDNRTEGAIKGGLQGAVFGTLGEAIAAPLKKAPGLAKKASAMLEEEVAGKKLSLFDKKNEINAIENIDELKQLKQQEKEFQGKDLKAESKSFLKEKFGIDLNKNANKAIAEDFKTQGIKNLEKAEAGYGEIAENIGKKTIPLMEKIGIKADIQDKAKKIIKSALEEGKAQTDIDKFTKKINKVETYQDLQDFVHGANKYFSEGERSAYQQILKEIKPVIEKRLDKVTEGKFSQSQKEYSNFKIAKEEIGIDKATIDAFERGELSQKDLFNKINSKHSDEIEKLILHPDKQNFEFLGEGGLKALAEKRLNKLITEDPKTAPAKFQEFLQDIGERLDNHPKLQVSLEKQAKEYEKFINQTEEKGSKLNEMLEKAKIKENQSSFENQILKESPEKLSLIRDKLKAEIKNIEQYLEDPDKIKSFIAKARGDKDLGWRDYLANIGIHVRTLGGYAFSKKLTENIVKADIQGLESTTKQILTLLNKNFAKVSSSLLNSNNKKEGK</sequence>
<reference evidence="2" key="1">
    <citation type="submission" date="2020-04" db="EMBL/GenBank/DDBJ databases">
        <authorList>
            <person name="Chiriac C."/>
            <person name="Salcher M."/>
            <person name="Ghai R."/>
            <person name="Kavagutti S V."/>
        </authorList>
    </citation>
    <scope>NUCLEOTIDE SEQUENCE</scope>
</reference>
<name>A0A6J5MJU5_9CAUD</name>
<keyword evidence="1" id="KW-0175">Coiled coil</keyword>
<evidence type="ECO:0000313" key="2">
    <source>
        <dbReference type="EMBL" id="CAB4146492.1"/>
    </source>
</evidence>
<gene>
    <name evidence="2" type="ORF">UFOVP495_20</name>
</gene>
<proteinExistence type="predicted"/>